<dbReference type="InterPro" id="IPR009060">
    <property type="entry name" value="UBA-like_sf"/>
</dbReference>
<dbReference type="GO" id="GO:0016020">
    <property type="term" value="C:membrane"/>
    <property type="evidence" value="ECO:0007669"/>
    <property type="project" value="UniProtKB-SubCell"/>
</dbReference>
<dbReference type="PANTHER" id="PTHR43066">
    <property type="entry name" value="RHOMBOID-RELATED PROTEIN"/>
    <property type="match status" value="1"/>
</dbReference>
<dbReference type="PROSITE" id="PS50030">
    <property type="entry name" value="UBA"/>
    <property type="match status" value="1"/>
</dbReference>
<dbReference type="GO" id="GO:0004252">
    <property type="term" value="F:serine-type endopeptidase activity"/>
    <property type="evidence" value="ECO:0007669"/>
    <property type="project" value="TreeGrafter"/>
</dbReference>
<comment type="subcellular location">
    <subcellularLocation>
        <location evidence="1">Membrane</location>
        <topology evidence="1">Multi-pass membrane protein</topology>
    </subcellularLocation>
</comment>
<evidence type="ECO:0000256" key="5">
    <source>
        <dbReference type="SAM" id="Phobius"/>
    </source>
</evidence>
<keyword evidence="2 5" id="KW-0812">Transmembrane</keyword>
<feature type="transmembrane region" description="Helical" evidence="5">
    <location>
        <begin position="89"/>
        <end position="110"/>
    </location>
</feature>
<evidence type="ECO:0000256" key="3">
    <source>
        <dbReference type="ARBA" id="ARBA00022989"/>
    </source>
</evidence>
<keyword evidence="8" id="KW-1185">Reference proteome</keyword>
<feature type="transmembrane region" description="Helical" evidence="5">
    <location>
        <begin position="58"/>
        <end position="77"/>
    </location>
</feature>
<sequence>MMHGGPSGFHNAPVTRTLVISSAIITVTSALRGRSRSIGLSYQDIIQNYSLWKIVPSIFAFSSSPESIIGLYLIYYFRVFERQIGSNKYSVFVLFNLVASTFFQIVALGLLKDSQVLASGPYGFIFASFVSFYFDIPVTSRFHMFGLNLSNKSAVYFAAFQLVLSAWRRSFIPVISGLLAGFVFRANLFGICKLKRNNRSVGNFMPEPSESSIETLVSMGFESNAARQALLQARNDLNVATNILLEAQSG</sequence>
<dbReference type="SUPFAM" id="SSF144091">
    <property type="entry name" value="Rhomboid-like"/>
    <property type="match status" value="1"/>
</dbReference>
<dbReference type="PANTHER" id="PTHR43066:SF21">
    <property type="entry name" value="UBIQUITIN-ASSOCIATED DOMAIN-CONTAINING PROTEIN 2"/>
    <property type="match status" value="1"/>
</dbReference>
<dbReference type="InterPro" id="IPR015940">
    <property type="entry name" value="UBA"/>
</dbReference>
<feature type="transmembrane region" description="Helical" evidence="5">
    <location>
        <begin position="146"/>
        <end position="164"/>
    </location>
</feature>
<name>A0A8J5IFC8_ZINOF</name>
<dbReference type="SMART" id="SM00165">
    <property type="entry name" value="UBA"/>
    <property type="match status" value="1"/>
</dbReference>
<gene>
    <name evidence="7" type="ORF">ZIOFF_007835</name>
</gene>
<protein>
    <recommendedName>
        <fullName evidence="6">UBA domain-containing protein</fullName>
    </recommendedName>
</protein>
<evidence type="ECO:0000256" key="2">
    <source>
        <dbReference type="ARBA" id="ARBA00022692"/>
    </source>
</evidence>
<dbReference type="InterPro" id="IPR035952">
    <property type="entry name" value="Rhomboid-like_sf"/>
</dbReference>
<evidence type="ECO:0000256" key="1">
    <source>
        <dbReference type="ARBA" id="ARBA00004141"/>
    </source>
</evidence>
<feature type="domain" description="UBA" evidence="6">
    <location>
        <begin position="207"/>
        <end position="247"/>
    </location>
</feature>
<dbReference type="SUPFAM" id="SSF46934">
    <property type="entry name" value="UBA-like"/>
    <property type="match status" value="1"/>
</dbReference>
<keyword evidence="3 5" id="KW-1133">Transmembrane helix</keyword>
<dbReference type="Gene3D" id="1.10.8.10">
    <property type="entry name" value="DNA helicase RuvA subunit, C-terminal domain"/>
    <property type="match status" value="1"/>
</dbReference>
<reference evidence="7 8" key="1">
    <citation type="submission" date="2020-08" db="EMBL/GenBank/DDBJ databases">
        <title>Plant Genome Project.</title>
        <authorList>
            <person name="Zhang R.-G."/>
        </authorList>
    </citation>
    <scope>NUCLEOTIDE SEQUENCE [LARGE SCALE GENOMIC DNA]</scope>
    <source>
        <tissue evidence="7">Rhizome</tissue>
    </source>
</reference>
<dbReference type="Gene3D" id="1.20.1540.10">
    <property type="entry name" value="Rhomboid-like"/>
    <property type="match status" value="1"/>
</dbReference>
<comment type="caution">
    <text evidence="7">The sequence shown here is derived from an EMBL/GenBank/DDBJ whole genome shotgun (WGS) entry which is preliminary data.</text>
</comment>
<proteinExistence type="predicted"/>
<dbReference type="Pfam" id="PF00627">
    <property type="entry name" value="UBA"/>
    <property type="match status" value="1"/>
</dbReference>
<evidence type="ECO:0000313" key="8">
    <source>
        <dbReference type="Proteomes" id="UP000734854"/>
    </source>
</evidence>
<evidence type="ECO:0000313" key="7">
    <source>
        <dbReference type="EMBL" id="KAG6533956.1"/>
    </source>
</evidence>
<dbReference type="AlphaFoldDB" id="A0A8J5IFC8"/>
<evidence type="ECO:0000259" key="6">
    <source>
        <dbReference type="PROSITE" id="PS50030"/>
    </source>
</evidence>
<dbReference type="Proteomes" id="UP000734854">
    <property type="component" value="Unassembled WGS sequence"/>
</dbReference>
<dbReference type="EMBL" id="JACMSC010000002">
    <property type="protein sequence ID" value="KAG6533956.1"/>
    <property type="molecule type" value="Genomic_DNA"/>
</dbReference>
<organism evidence="7 8">
    <name type="scientific">Zingiber officinale</name>
    <name type="common">Ginger</name>
    <name type="synonym">Amomum zingiber</name>
    <dbReference type="NCBI Taxonomy" id="94328"/>
    <lineage>
        <taxon>Eukaryota</taxon>
        <taxon>Viridiplantae</taxon>
        <taxon>Streptophyta</taxon>
        <taxon>Embryophyta</taxon>
        <taxon>Tracheophyta</taxon>
        <taxon>Spermatophyta</taxon>
        <taxon>Magnoliopsida</taxon>
        <taxon>Liliopsida</taxon>
        <taxon>Zingiberales</taxon>
        <taxon>Zingiberaceae</taxon>
        <taxon>Zingiber</taxon>
    </lineage>
</organism>
<feature type="transmembrane region" description="Helical" evidence="5">
    <location>
        <begin position="116"/>
        <end position="134"/>
    </location>
</feature>
<accession>A0A8J5IFC8</accession>
<keyword evidence="4 5" id="KW-0472">Membrane</keyword>
<feature type="transmembrane region" description="Helical" evidence="5">
    <location>
        <begin position="170"/>
        <end position="190"/>
    </location>
</feature>
<evidence type="ECO:0000256" key="4">
    <source>
        <dbReference type="ARBA" id="ARBA00023136"/>
    </source>
</evidence>